<evidence type="ECO:0000256" key="3">
    <source>
        <dbReference type="SAM" id="MobiDB-lite"/>
    </source>
</evidence>
<keyword evidence="4" id="KW-0732">Signal</keyword>
<comment type="similarity">
    <text evidence="1">Belongs to the peptidase S33 family.</text>
</comment>
<dbReference type="SUPFAM" id="SSF53474">
    <property type="entry name" value="alpha/beta-Hydrolases"/>
    <property type="match status" value="1"/>
</dbReference>
<dbReference type="Pfam" id="PF08386">
    <property type="entry name" value="Abhydrolase_4"/>
    <property type="match status" value="1"/>
</dbReference>
<organism evidence="6">
    <name type="scientific">Rosellinia necatrix</name>
    <name type="common">White root-rot fungus</name>
    <dbReference type="NCBI Taxonomy" id="77044"/>
    <lineage>
        <taxon>Eukaryota</taxon>
        <taxon>Fungi</taxon>
        <taxon>Dikarya</taxon>
        <taxon>Ascomycota</taxon>
        <taxon>Pezizomycotina</taxon>
        <taxon>Sordariomycetes</taxon>
        <taxon>Xylariomycetidae</taxon>
        <taxon>Xylariales</taxon>
        <taxon>Xylariaceae</taxon>
        <taxon>Rosellinia</taxon>
    </lineage>
</organism>
<evidence type="ECO:0000256" key="2">
    <source>
        <dbReference type="ARBA" id="ARBA00022801"/>
    </source>
</evidence>
<dbReference type="OrthoDB" id="425534at2759"/>
<dbReference type="STRING" id="77044.A0A1W2TXP7"/>
<dbReference type="InterPro" id="IPR013595">
    <property type="entry name" value="Pept_S33_TAP-like_C"/>
</dbReference>
<sequence>MQPLRLSTPLRAATLALAATTTAVHGRSTHQQLATRDYPTGGIQWKSCPDNVNAIAALDVECGTLEVPLDYTAADSTETLELSLLKVPAVKKPADHSILFNFGGPGLETRLTLAALGDMLQAVTGGEHDLITWDPRGTAETLTFSCFANTTARGELARLSTLGNSSDVARGRLWAGGKLYADVCAEYPEARERGPLINTAFTARDAMRIVDEVEGDGLLRYWGFSYGTDLGSTLAALFPDRVEKVLIDGVFSPIQYFYELGDSEGYESADDTLSEFFRQCVSTPEVCTLAQSHPDDTPEQLEAATYHLIEELKYRPFIYDGNVIGYDELKSAIRFTLYTPISWLSLDKILDAFLTEPRNETLAGAAITTYLGSSLAGLAPADDAGLGIECVDKAPRTDDFDVFDATLDKAQAASRLLGDVLAALTATCAQWRLEARERFTGGFDTVKPRKPLLVIGNTYDSATSINSARNISETIKGSVLLEHGGVGHTTLQHPSLCTSRIIQNFFRNGTLPEPNTVCETVATPFNYAVSGPTWQDLFPELGFEPPSGNATKSAKSKRSLHSEDALQNIGRPRGAFW</sequence>
<reference evidence="6" key="1">
    <citation type="submission" date="2016-03" db="EMBL/GenBank/DDBJ databases">
        <title>Draft genome sequence of Rosellinia necatrix.</title>
        <authorList>
            <person name="Kanematsu S."/>
        </authorList>
    </citation>
    <scope>NUCLEOTIDE SEQUENCE [LARGE SCALE GENOMIC DNA]</scope>
    <source>
        <strain evidence="6">W97</strain>
    </source>
</reference>
<protein>
    <submittedName>
        <fullName evidence="6">Putative nedd8-like protein</fullName>
    </submittedName>
</protein>
<dbReference type="AlphaFoldDB" id="A0A1W2TXP7"/>
<keyword evidence="7" id="KW-1185">Reference proteome</keyword>
<dbReference type="PANTHER" id="PTHR43248">
    <property type="entry name" value="2-SUCCINYL-6-HYDROXY-2,4-CYCLOHEXADIENE-1-CARBOXYLATE SYNTHASE"/>
    <property type="match status" value="1"/>
</dbReference>
<feature type="region of interest" description="Disordered" evidence="3">
    <location>
        <begin position="545"/>
        <end position="577"/>
    </location>
</feature>
<dbReference type="OMA" id="FQSAPYY"/>
<dbReference type="GO" id="GO:0016787">
    <property type="term" value="F:hydrolase activity"/>
    <property type="evidence" value="ECO:0007669"/>
    <property type="project" value="UniProtKB-KW"/>
</dbReference>
<dbReference type="Proteomes" id="UP000054516">
    <property type="component" value="Unassembled WGS sequence"/>
</dbReference>
<dbReference type="InterPro" id="IPR029058">
    <property type="entry name" value="AB_hydrolase_fold"/>
</dbReference>
<dbReference type="Gene3D" id="3.40.50.1820">
    <property type="entry name" value="alpha/beta hydrolase"/>
    <property type="match status" value="1"/>
</dbReference>
<accession>A0A1W2TXP7</accession>
<feature type="domain" description="Peptidase S33 tripeptidyl aminopeptidase-like C-terminal" evidence="5">
    <location>
        <begin position="417"/>
        <end position="518"/>
    </location>
</feature>
<proteinExistence type="inferred from homology"/>
<name>A0A1W2TXP7_ROSNE</name>
<dbReference type="PANTHER" id="PTHR43248:SF25">
    <property type="entry name" value="AB HYDROLASE-1 DOMAIN-CONTAINING PROTEIN-RELATED"/>
    <property type="match status" value="1"/>
</dbReference>
<feature type="chain" id="PRO_5010702448" evidence="4">
    <location>
        <begin position="27"/>
        <end position="577"/>
    </location>
</feature>
<evidence type="ECO:0000256" key="4">
    <source>
        <dbReference type="SAM" id="SignalP"/>
    </source>
</evidence>
<dbReference type="InterPro" id="IPR051601">
    <property type="entry name" value="Serine_prot/Carboxylest_S33"/>
</dbReference>
<evidence type="ECO:0000313" key="7">
    <source>
        <dbReference type="Proteomes" id="UP000054516"/>
    </source>
</evidence>
<feature type="signal peptide" evidence="4">
    <location>
        <begin position="1"/>
        <end position="26"/>
    </location>
</feature>
<evidence type="ECO:0000259" key="5">
    <source>
        <dbReference type="Pfam" id="PF08386"/>
    </source>
</evidence>
<dbReference type="EMBL" id="DF977492">
    <property type="protein sequence ID" value="GAP93493.1"/>
    <property type="molecule type" value="Genomic_DNA"/>
</dbReference>
<evidence type="ECO:0000256" key="1">
    <source>
        <dbReference type="ARBA" id="ARBA00010088"/>
    </source>
</evidence>
<evidence type="ECO:0000313" key="6">
    <source>
        <dbReference type="EMBL" id="GAP93493.1"/>
    </source>
</evidence>
<keyword evidence="2" id="KW-0378">Hydrolase</keyword>
<gene>
    <name evidence="6" type="ORF">SAMD00023353_4700040</name>
</gene>